<proteinExistence type="predicted"/>
<dbReference type="Proteomes" id="UP000095283">
    <property type="component" value="Unplaced"/>
</dbReference>
<reference evidence="2" key="1">
    <citation type="submission" date="2016-11" db="UniProtKB">
        <authorList>
            <consortium name="WormBaseParasite"/>
        </authorList>
    </citation>
    <scope>IDENTIFICATION</scope>
</reference>
<dbReference type="AlphaFoldDB" id="A0A1I7X3X7"/>
<keyword evidence="1" id="KW-1185">Reference proteome</keyword>
<organism evidence="1 2">
    <name type="scientific">Heterorhabditis bacteriophora</name>
    <name type="common">Entomopathogenic nematode worm</name>
    <dbReference type="NCBI Taxonomy" id="37862"/>
    <lineage>
        <taxon>Eukaryota</taxon>
        <taxon>Metazoa</taxon>
        <taxon>Ecdysozoa</taxon>
        <taxon>Nematoda</taxon>
        <taxon>Chromadorea</taxon>
        <taxon>Rhabditida</taxon>
        <taxon>Rhabditina</taxon>
        <taxon>Rhabditomorpha</taxon>
        <taxon>Strongyloidea</taxon>
        <taxon>Heterorhabditidae</taxon>
        <taxon>Heterorhabditis</taxon>
    </lineage>
</organism>
<evidence type="ECO:0000313" key="2">
    <source>
        <dbReference type="WBParaSite" id="Hba_12295"/>
    </source>
</evidence>
<name>A0A1I7X3X7_HETBA</name>
<accession>A0A1I7X3X7</accession>
<sequence length="66" mass="7342">MESLTAIGVGLAAVEEEEDYYANDIPDIQVKHLEPWEKGTRKVQGMTGMCGGVSYLKTLYSIVHRI</sequence>
<dbReference type="WBParaSite" id="Hba_12295">
    <property type="protein sequence ID" value="Hba_12295"/>
    <property type="gene ID" value="Hba_12295"/>
</dbReference>
<protein>
    <submittedName>
        <fullName evidence="2">Retrotransposon protein</fullName>
    </submittedName>
</protein>
<evidence type="ECO:0000313" key="1">
    <source>
        <dbReference type="Proteomes" id="UP000095283"/>
    </source>
</evidence>